<evidence type="ECO:0000256" key="2">
    <source>
        <dbReference type="SAM" id="SignalP"/>
    </source>
</evidence>
<evidence type="ECO:0000313" key="4">
    <source>
        <dbReference type="Proteomes" id="UP000822476"/>
    </source>
</evidence>
<name>A0A8S9YY15_9TREM</name>
<keyword evidence="2" id="KW-0732">Signal</keyword>
<keyword evidence="1" id="KW-0472">Membrane</keyword>
<dbReference type="EMBL" id="JTDE01001942">
    <property type="protein sequence ID" value="KAF7258100.1"/>
    <property type="molecule type" value="Genomic_DNA"/>
</dbReference>
<dbReference type="OrthoDB" id="6255051at2759"/>
<feature type="chain" id="PRO_5035725120" description="EGF-like domain-containing protein" evidence="2">
    <location>
        <begin position="19"/>
        <end position="115"/>
    </location>
</feature>
<dbReference type="Proteomes" id="UP000822476">
    <property type="component" value="Unassembled WGS sequence"/>
</dbReference>
<keyword evidence="1" id="KW-0812">Transmembrane</keyword>
<gene>
    <name evidence="3" type="ORF">EG68_04736</name>
</gene>
<evidence type="ECO:0008006" key="5">
    <source>
        <dbReference type="Google" id="ProtNLM"/>
    </source>
</evidence>
<dbReference type="AlphaFoldDB" id="A0A8S9YY15"/>
<protein>
    <recommendedName>
        <fullName evidence="5">EGF-like domain-containing protein</fullName>
    </recommendedName>
</protein>
<keyword evidence="1" id="KW-1133">Transmembrane helix</keyword>
<feature type="signal peptide" evidence="2">
    <location>
        <begin position="1"/>
        <end position="18"/>
    </location>
</feature>
<sequence>MILIISWILLSYTSIAAANSPVCSGGCGPRGRCIFDSEGKSVCVCQMMYSPEGKLPPPQGNCKLSPGTIAVCVVLGLLILALIITMIVILIRGHQRKRLDQERGEIIPESIEDFR</sequence>
<evidence type="ECO:0000313" key="3">
    <source>
        <dbReference type="EMBL" id="KAF7258100.1"/>
    </source>
</evidence>
<evidence type="ECO:0000256" key="1">
    <source>
        <dbReference type="SAM" id="Phobius"/>
    </source>
</evidence>
<organism evidence="3 4">
    <name type="scientific">Paragonimus skrjabini miyazakii</name>
    <dbReference type="NCBI Taxonomy" id="59628"/>
    <lineage>
        <taxon>Eukaryota</taxon>
        <taxon>Metazoa</taxon>
        <taxon>Spiralia</taxon>
        <taxon>Lophotrochozoa</taxon>
        <taxon>Platyhelminthes</taxon>
        <taxon>Trematoda</taxon>
        <taxon>Digenea</taxon>
        <taxon>Plagiorchiida</taxon>
        <taxon>Troglotremata</taxon>
        <taxon>Troglotrematidae</taxon>
        <taxon>Paragonimus</taxon>
    </lineage>
</organism>
<feature type="transmembrane region" description="Helical" evidence="1">
    <location>
        <begin position="68"/>
        <end position="91"/>
    </location>
</feature>
<proteinExistence type="predicted"/>
<keyword evidence="4" id="KW-1185">Reference proteome</keyword>
<comment type="caution">
    <text evidence="3">The sequence shown here is derived from an EMBL/GenBank/DDBJ whole genome shotgun (WGS) entry which is preliminary data.</text>
</comment>
<accession>A0A8S9YY15</accession>
<reference evidence="3" key="1">
    <citation type="submission" date="2019-07" db="EMBL/GenBank/DDBJ databases">
        <title>Annotation for the trematode Paragonimus miyazaki's.</title>
        <authorList>
            <person name="Choi Y.-J."/>
        </authorList>
    </citation>
    <scope>NUCLEOTIDE SEQUENCE</scope>
    <source>
        <strain evidence="3">Japan</strain>
    </source>
</reference>